<accession>A0AAW1HG34</accession>
<dbReference type="EMBL" id="JASPKY010001181">
    <property type="protein sequence ID" value="KAK9675293.1"/>
    <property type="molecule type" value="Genomic_DNA"/>
</dbReference>
<dbReference type="AlphaFoldDB" id="A0AAW1HG34"/>
<protein>
    <submittedName>
        <fullName evidence="1">Uncharacterized protein</fullName>
    </submittedName>
</protein>
<gene>
    <name evidence="1" type="ORF">QE152_g40472</name>
</gene>
<proteinExistence type="predicted"/>
<name>A0AAW1HG34_POPJA</name>
<sequence>MVTSPHTIPIYFCINISNSPFTFVLIFLIGDPNSSATVLSVRGEYLKRSSLEFAGTIRDKDGVLEEDGTDVLAEEDDASVVFVVLAVLEDADKKKDRCNYNVQNVNV</sequence>
<reference evidence="1 2" key="1">
    <citation type="journal article" date="2024" name="BMC Genomics">
        <title>De novo assembly and annotation of Popillia japonica's genome with initial clues to its potential as an invasive pest.</title>
        <authorList>
            <person name="Cucini C."/>
            <person name="Boschi S."/>
            <person name="Funari R."/>
            <person name="Cardaioli E."/>
            <person name="Iannotti N."/>
            <person name="Marturano G."/>
            <person name="Paoli F."/>
            <person name="Bruttini M."/>
            <person name="Carapelli A."/>
            <person name="Frati F."/>
            <person name="Nardi F."/>
        </authorList>
    </citation>
    <scope>NUCLEOTIDE SEQUENCE [LARGE SCALE GENOMIC DNA]</scope>
    <source>
        <strain evidence="1">DMR45628</strain>
    </source>
</reference>
<evidence type="ECO:0000313" key="1">
    <source>
        <dbReference type="EMBL" id="KAK9675293.1"/>
    </source>
</evidence>
<evidence type="ECO:0000313" key="2">
    <source>
        <dbReference type="Proteomes" id="UP001458880"/>
    </source>
</evidence>
<dbReference type="Proteomes" id="UP001458880">
    <property type="component" value="Unassembled WGS sequence"/>
</dbReference>
<comment type="caution">
    <text evidence="1">The sequence shown here is derived from an EMBL/GenBank/DDBJ whole genome shotgun (WGS) entry which is preliminary data.</text>
</comment>
<keyword evidence="2" id="KW-1185">Reference proteome</keyword>
<organism evidence="1 2">
    <name type="scientific">Popillia japonica</name>
    <name type="common">Japanese beetle</name>
    <dbReference type="NCBI Taxonomy" id="7064"/>
    <lineage>
        <taxon>Eukaryota</taxon>
        <taxon>Metazoa</taxon>
        <taxon>Ecdysozoa</taxon>
        <taxon>Arthropoda</taxon>
        <taxon>Hexapoda</taxon>
        <taxon>Insecta</taxon>
        <taxon>Pterygota</taxon>
        <taxon>Neoptera</taxon>
        <taxon>Endopterygota</taxon>
        <taxon>Coleoptera</taxon>
        <taxon>Polyphaga</taxon>
        <taxon>Scarabaeiformia</taxon>
        <taxon>Scarabaeidae</taxon>
        <taxon>Rutelinae</taxon>
        <taxon>Popillia</taxon>
    </lineage>
</organism>